<feature type="region of interest" description="Disordered" evidence="1">
    <location>
        <begin position="186"/>
        <end position="235"/>
    </location>
</feature>
<feature type="compositionally biased region" description="Polar residues" evidence="1">
    <location>
        <begin position="126"/>
        <end position="141"/>
    </location>
</feature>
<dbReference type="EMBL" id="SRQM01000456">
    <property type="protein sequence ID" value="KAG6110041.1"/>
    <property type="molecule type" value="Genomic_DNA"/>
</dbReference>
<gene>
    <name evidence="2" type="ORF">E4U13_005556</name>
</gene>
<name>A0A9P7TNH9_9HYPO</name>
<reference evidence="2 3" key="1">
    <citation type="journal article" date="2020" name="bioRxiv">
        <title>Whole genome comparisons of ergot fungi reveals the divergence and evolution of species within the genus Claviceps are the result of varying mechanisms driving genome evolution and host range expansion.</title>
        <authorList>
            <person name="Wyka S.A."/>
            <person name="Mondo S.J."/>
            <person name="Liu M."/>
            <person name="Dettman J."/>
            <person name="Nalam V."/>
            <person name="Broders K.D."/>
        </authorList>
    </citation>
    <scope>NUCLEOTIDE SEQUENCE [LARGE SCALE GENOMIC DNA]</scope>
    <source>
        <strain evidence="2 3">LM576</strain>
    </source>
</reference>
<dbReference type="AlphaFoldDB" id="A0A9P7TNH9"/>
<evidence type="ECO:0000313" key="3">
    <source>
        <dbReference type="Proteomes" id="UP000732380"/>
    </source>
</evidence>
<dbReference type="Proteomes" id="UP000732380">
    <property type="component" value="Unassembled WGS sequence"/>
</dbReference>
<comment type="caution">
    <text evidence="2">The sequence shown here is derived from an EMBL/GenBank/DDBJ whole genome shotgun (WGS) entry which is preliminary data.</text>
</comment>
<feature type="compositionally biased region" description="Polar residues" evidence="1">
    <location>
        <begin position="205"/>
        <end position="235"/>
    </location>
</feature>
<evidence type="ECO:0000256" key="1">
    <source>
        <dbReference type="SAM" id="MobiDB-lite"/>
    </source>
</evidence>
<feature type="compositionally biased region" description="Low complexity" evidence="1">
    <location>
        <begin position="186"/>
        <end position="204"/>
    </location>
</feature>
<proteinExistence type="predicted"/>
<evidence type="ECO:0000313" key="2">
    <source>
        <dbReference type="EMBL" id="KAG6110041.1"/>
    </source>
</evidence>
<keyword evidence="3" id="KW-1185">Reference proteome</keyword>
<organism evidence="2 3">
    <name type="scientific">Claviceps humidiphila</name>
    <dbReference type="NCBI Taxonomy" id="1294629"/>
    <lineage>
        <taxon>Eukaryota</taxon>
        <taxon>Fungi</taxon>
        <taxon>Dikarya</taxon>
        <taxon>Ascomycota</taxon>
        <taxon>Pezizomycotina</taxon>
        <taxon>Sordariomycetes</taxon>
        <taxon>Hypocreomycetidae</taxon>
        <taxon>Hypocreales</taxon>
        <taxon>Clavicipitaceae</taxon>
        <taxon>Claviceps</taxon>
    </lineage>
</organism>
<sequence length="270" mass="29179">MTNAYPCPTTSRKFRSLKGRLNILQRRNKQMVGRDFVQDIVVLDAMAPQLAMKVVKQLKDVRAIVHGPVSDGETPAADHGEPEPDDMRPQQQISDDPAPLPDNTASSDGMLSDDDGNGDYAPGSLVDQTSGTHRTRVPSSGQKGGNRQGSVSARLDQLQSTVSKLVESVEALRDAHYATQAALAAQAAQHPPWQHHANPAPQHQNYPVASWPTQQSETAQSNAQPPQTGRVSQFVNSHCAGPNFLASQSNEHMASGYTAGLHYPATQRPR</sequence>
<protein>
    <submittedName>
        <fullName evidence="2">Uncharacterized protein</fullName>
    </submittedName>
</protein>
<accession>A0A9P7TNH9</accession>
<feature type="compositionally biased region" description="Basic and acidic residues" evidence="1">
    <location>
        <begin position="76"/>
        <end position="88"/>
    </location>
</feature>
<feature type="region of interest" description="Disordered" evidence="1">
    <location>
        <begin position="67"/>
        <end position="155"/>
    </location>
</feature>